<proteinExistence type="predicted"/>
<sequence>MKLMAFVGCVLVMLMQGCGDFTVDPNAVVPGYDPHAEFDPQLEIDFPDKGTFNTLPFRSGGEFTVRLKAVIPHLSCKPVDANVDMVALDKPEGARVSARATLIPLDLEKCEDLSGDVKLSWPGAGKVQVRATLAGTSKEETISFDPLSLVIQVDTDTGGREGLGFRYPFCVESSSVGGNLELRLKNATLLGDGDVTRLPLKVGTCKPEENEPRRASHFKGELLTSSAEFDVGAALVGTTLVADPQHIQARYPGVLQLRVEPSVETLPDAGSVVDVTVVATLGGAVAAGIPIRLEVVPDTELLPVSGLTDAQGLFRASILVPKDTLGMRIDAVAGSVRSGKTLATAP</sequence>
<dbReference type="Proteomes" id="UP000528460">
    <property type="component" value="Unassembled WGS sequence"/>
</dbReference>
<gene>
    <name evidence="1" type="ORF">HNS30_03060</name>
</gene>
<name>A0A7Y4NCP4_9BACT</name>
<dbReference type="PROSITE" id="PS51257">
    <property type="entry name" value="PROKAR_LIPOPROTEIN"/>
    <property type="match status" value="1"/>
</dbReference>
<accession>A0A7Y4NCP4</accession>
<dbReference type="AlphaFoldDB" id="A0A7Y4NCP4"/>
<evidence type="ECO:0000313" key="1">
    <source>
        <dbReference type="EMBL" id="NOK08020.1"/>
    </source>
</evidence>
<evidence type="ECO:0000313" key="2">
    <source>
        <dbReference type="Proteomes" id="UP000528460"/>
    </source>
</evidence>
<organism evidence="1 2">
    <name type="scientific">Corallococcus exercitus</name>
    <dbReference type="NCBI Taxonomy" id="2316736"/>
    <lineage>
        <taxon>Bacteria</taxon>
        <taxon>Pseudomonadati</taxon>
        <taxon>Myxococcota</taxon>
        <taxon>Myxococcia</taxon>
        <taxon>Myxococcales</taxon>
        <taxon>Cystobacterineae</taxon>
        <taxon>Myxococcaceae</taxon>
        <taxon>Corallococcus</taxon>
    </lineage>
</organism>
<dbReference type="RefSeq" id="WP_171412286.1">
    <property type="nucleotide sequence ID" value="NZ_JABFJW010000013.1"/>
</dbReference>
<reference evidence="1 2" key="1">
    <citation type="submission" date="2020-05" db="EMBL/GenBank/DDBJ databases">
        <authorList>
            <person name="Whitworth D."/>
        </authorList>
    </citation>
    <scope>NUCLEOTIDE SEQUENCE [LARGE SCALE GENOMIC DNA]</scope>
    <source>
        <strain evidence="1 2">CA046A</strain>
    </source>
</reference>
<comment type="caution">
    <text evidence="1">The sequence shown here is derived from an EMBL/GenBank/DDBJ whole genome shotgun (WGS) entry which is preliminary data.</text>
</comment>
<dbReference type="EMBL" id="JABFJW010000013">
    <property type="protein sequence ID" value="NOK08020.1"/>
    <property type="molecule type" value="Genomic_DNA"/>
</dbReference>
<protein>
    <submittedName>
        <fullName evidence="1">Uncharacterized protein</fullName>
    </submittedName>
</protein>